<dbReference type="OrthoDB" id="7824597at2"/>
<organism evidence="1 2">
    <name type="scientific">Rhodoblastus sphagnicola</name>
    <dbReference type="NCBI Taxonomy" id="333368"/>
    <lineage>
        <taxon>Bacteria</taxon>
        <taxon>Pseudomonadati</taxon>
        <taxon>Pseudomonadota</taxon>
        <taxon>Alphaproteobacteria</taxon>
        <taxon>Hyphomicrobiales</taxon>
        <taxon>Rhodoblastaceae</taxon>
        <taxon>Rhodoblastus</taxon>
    </lineage>
</organism>
<proteinExistence type="predicted"/>
<dbReference type="AlphaFoldDB" id="A0A2S6NCH7"/>
<evidence type="ECO:0000313" key="1">
    <source>
        <dbReference type="EMBL" id="PPQ32316.1"/>
    </source>
</evidence>
<keyword evidence="2" id="KW-1185">Reference proteome</keyword>
<evidence type="ECO:0008006" key="3">
    <source>
        <dbReference type="Google" id="ProtNLM"/>
    </source>
</evidence>
<dbReference type="SUPFAM" id="SSF158837">
    <property type="entry name" value="AGR C 984p-like"/>
    <property type="match status" value="1"/>
</dbReference>
<dbReference type="Proteomes" id="UP000239089">
    <property type="component" value="Unassembled WGS sequence"/>
</dbReference>
<protein>
    <recommendedName>
        <fullName evidence="3">Flagellar biosynthesis protein FlgF</fullName>
    </recommendedName>
</protein>
<dbReference type="RefSeq" id="WP_104506934.1">
    <property type="nucleotide sequence ID" value="NZ_JACIGC010000013.1"/>
</dbReference>
<accession>A0A2S6NCH7</accession>
<name>A0A2S6NCH7_9HYPH</name>
<dbReference type="Gene3D" id="1.10.3700.10">
    <property type="entry name" value="AGR C 984p-like"/>
    <property type="match status" value="1"/>
</dbReference>
<dbReference type="InterPro" id="IPR023157">
    <property type="entry name" value="AGR-C-984p-like_sf"/>
</dbReference>
<dbReference type="InterPro" id="IPR010626">
    <property type="entry name" value="DUF1217"/>
</dbReference>
<reference evidence="1 2" key="1">
    <citation type="journal article" date="2018" name="Arch. Microbiol.">
        <title>New insights into the metabolic potential of the phototrophic purple bacterium Rhodopila globiformis DSM 161(T) from its draft genome sequence and evidence for a vanadium-dependent nitrogenase.</title>
        <authorList>
            <person name="Imhoff J.F."/>
            <person name="Rahn T."/>
            <person name="Kunzel S."/>
            <person name="Neulinger S.C."/>
        </authorList>
    </citation>
    <scope>NUCLEOTIDE SEQUENCE [LARGE SCALE GENOMIC DNA]</scope>
    <source>
        <strain evidence="1 2">DSM 16996</strain>
    </source>
</reference>
<evidence type="ECO:0000313" key="2">
    <source>
        <dbReference type="Proteomes" id="UP000239089"/>
    </source>
</evidence>
<comment type="caution">
    <text evidence="1">The sequence shown here is derived from an EMBL/GenBank/DDBJ whole genome shotgun (WGS) entry which is preliminary data.</text>
</comment>
<sequence length="264" mass="28460">MSTFSSYLQISTNLSRYQKLTASDPTVSQATKYYQANIGSVTSAAALVKNTRLFNYVMTAFGLSDMTYAKTLIQKAMEQGTSSSKALANTLNNPKIKALVNTFNFAANGADTTTQTAVSQGVVDKYVTQTLQTNEAKTNPGVELALYFQQNASKITDGYSILADKKLLTVVQTTLGISSYTSSSNIDRQAATFDKLLKYSDFTSSTKVQKFLERFAAQYDYQNPNADASSSSNLVTSLFNSTSSSGSGIGFDLLMSINTLKLGG</sequence>
<dbReference type="EMBL" id="NHSJ01000040">
    <property type="protein sequence ID" value="PPQ32316.1"/>
    <property type="molecule type" value="Genomic_DNA"/>
</dbReference>
<gene>
    <name evidence="1" type="ORF">CCR94_05770</name>
</gene>
<dbReference type="Pfam" id="PF06748">
    <property type="entry name" value="DUF1217"/>
    <property type="match status" value="1"/>
</dbReference>